<keyword evidence="3" id="KW-1185">Reference proteome</keyword>
<comment type="caution">
    <text evidence="2">The sequence shown here is derived from an EMBL/GenBank/DDBJ whole genome shotgun (WGS) entry which is preliminary data.</text>
</comment>
<dbReference type="AlphaFoldDB" id="A0AAD2HIB7"/>
<name>A0AAD2HIB7_9AGAR</name>
<organism evidence="2 3">
    <name type="scientific">Mycena citricolor</name>
    <dbReference type="NCBI Taxonomy" id="2018698"/>
    <lineage>
        <taxon>Eukaryota</taxon>
        <taxon>Fungi</taxon>
        <taxon>Dikarya</taxon>
        <taxon>Basidiomycota</taxon>
        <taxon>Agaricomycotina</taxon>
        <taxon>Agaricomycetes</taxon>
        <taxon>Agaricomycetidae</taxon>
        <taxon>Agaricales</taxon>
        <taxon>Marasmiineae</taxon>
        <taxon>Mycenaceae</taxon>
        <taxon>Mycena</taxon>
    </lineage>
</organism>
<feature type="non-terminal residue" evidence="2">
    <location>
        <position position="64"/>
    </location>
</feature>
<accession>A0AAD2HIB7</accession>
<reference evidence="2" key="1">
    <citation type="submission" date="2023-11" db="EMBL/GenBank/DDBJ databases">
        <authorList>
            <person name="De Vega J J."/>
            <person name="De Vega J J."/>
        </authorList>
    </citation>
    <scope>NUCLEOTIDE SEQUENCE</scope>
</reference>
<evidence type="ECO:0000313" key="3">
    <source>
        <dbReference type="Proteomes" id="UP001295794"/>
    </source>
</evidence>
<dbReference type="EMBL" id="CAVNYO010000405">
    <property type="protein sequence ID" value="CAK5275524.1"/>
    <property type="molecule type" value="Genomic_DNA"/>
</dbReference>
<dbReference type="Proteomes" id="UP001295794">
    <property type="component" value="Unassembled WGS sequence"/>
</dbReference>
<evidence type="ECO:0000313" key="2">
    <source>
        <dbReference type="EMBL" id="CAK5275524.1"/>
    </source>
</evidence>
<protein>
    <submittedName>
        <fullName evidence="2">Uncharacterized protein</fullName>
    </submittedName>
</protein>
<proteinExistence type="predicted"/>
<gene>
    <name evidence="2" type="ORF">MYCIT1_LOCUS23342</name>
</gene>
<evidence type="ECO:0000256" key="1">
    <source>
        <dbReference type="SAM" id="MobiDB-lite"/>
    </source>
</evidence>
<sequence length="64" mass="7403">MLHHATPLRGLLLVDPKSTQDTATQDQHDQLADDDEEYETESQSKGFYIKNQFEEPETKILTVR</sequence>
<feature type="region of interest" description="Disordered" evidence="1">
    <location>
        <begin position="1"/>
        <end position="44"/>
    </location>
</feature>